<evidence type="ECO:0000256" key="1">
    <source>
        <dbReference type="SAM" id="Phobius"/>
    </source>
</evidence>
<proteinExistence type="predicted"/>
<feature type="transmembrane region" description="Helical" evidence="1">
    <location>
        <begin position="52"/>
        <end position="73"/>
    </location>
</feature>
<evidence type="ECO:0000313" key="3">
    <source>
        <dbReference type="Proteomes" id="UP000054783"/>
    </source>
</evidence>
<keyword evidence="1" id="KW-0812">Transmembrane</keyword>
<name>A0A0V0YQ77_9BILA</name>
<dbReference type="AlphaFoldDB" id="A0A0V0YQ77"/>
<keyword evidence="1" id="KW-0472">Membrane</keyword>
<sequence>LVFTFGTAGGTLLYARNFISLLACTTCSKVAANEWPPLLLSGAAPSSQFPAALARIILPVFCRGALYTIALYLY</sequence>
<reference evidence="2 3" key="1">
    <citation type="submission" date="2015-01" db="EMBL/GenBank/DDBJ databases">
        <title>Evolution of Trichinella species and genotypes.</title>
        <authorList>
            <person name="Korhonen P.K."/>
            <person name="Edoardo P."/>
            <person name="Giuseppe L.R."/>
            <person name="Gasser R.B."/>
        </authorList>
    </citation>
    <scope>NUCLEOTIDE SEQUENCE [LARGE SCALE GENOMIC DNA]</scope>
    <source>
        <strain evidence="2">ISS2496</strain>
    </source>
</reference>
<dbReference type="Proteomes" id="UP000054783">
    <property type="component" value="Unassembled WGS sequence"/>
</dbReference>
<keyword evidence="1" id="KW-1133">Transmembrane helix</keyword>
<keyword evidence="3" id="KW-1185">Reference proteome</keyword>
<feature type="non-terminal residue" evidence="2">
    <location>
        <position position="74"/>
    </location>
</feature>
<feature type="non-terminal residue" evidence="2">
    <location>
        <position position="1"/>
    </location>
</feature>
<gene>
    <name evidence="2" type="ORF">T12_3513</name>
</gene>
<protein>
    <submittedName>
        <fullName evidence="2">Uncharacterized protein</fullName>
    </submittedName>
</protein>
<dbReference type="EMBL" id="JYDQ01003760">
    <property type="protein sequence ID" value="KRY02500.1"/>
    <property type="molecule type" value="Genomic_DNA"/>
</dbReference>
<evidence type="ECO:0000313" key="2">
    <source>
        <dbReference type="EMBL" id="KRY02500.1"/>
    </source>
</evidence>
<organism evidence="2 3">
    <name type="scientific">Trichinella patagoniensis</name>
    <dbReference type="NCBI Taxonomy" id="990121"/>
    <lineage>
        <taxon>Eukaryota</taxon>
        <taxon>Metazoa</taxon>
        <taxon>Ecdysozoa</taxon>
        <taxon>Nematoda</taxon>
        <taxon>Enoplea</taxon>
        <taxon>Dorylaimia</taxon>
        <taxon>Trichinellida</taxon>
        <taxon>Trichinellidae</taxon>
        <taxon>Trichinella</taxon>
    </lineage>
</organism>
<comment type="caution">
    <text evidence="2">The sequence shown here is derived from an EMBL/GenBank/DDBJ whole genome shotgun (WGS) entry which is preliminary data.</text>
</comment>
<accession>A0A0V0YQ77</accession>